<proteinExistence type="predicted"/>
<dbReference type="Proteomes" id="UP000054785">
    <property type="component" value="Unassembled WGS sequence"/>
</dbReference>
<accession>A0A0W0TPA9</accession>
<comment type="caution">
    <text evidence="1">The sequence shown here is derived from an EMBL/GenBank/DDBJ whole genome shotgun (WGS) entry which is preliminary data.</text>
</comment>
<reference evidence="1 2" key="1">
    <citation type="submission" date="2015-11" db="EMBL/GenBank/DDBJ databases">
        <title>Genomic analysis of 38 Legionella species identifies large and diverse effector repertoires.</title>
        <authorList>
            <person name="Burstein D."/>
            <person name="Amaro F."/>
            <person name="Zusman T."/>
            <person name="Lifshitz Z."/>
            <person name="Cohen O."/>
            <person name="Gilbert J.A."/>
            <person name="Pupko T."/>
            <person name="Shuman H.A."/>
            <person name="Segal G."/>
        </authorList>
    </citation>
    <scope>NUCLEOTIDE SEQUENCE [LARGE SCALE GENOMIC DNA]</scope>
    <source>
        <strain evidence="1 2">ATCC 49504</strain>
    </source>
</reference>
<protein>
    <submittedName>
        <fullName evidence="1">Uncharacterized protein</fullName>
    </submittedName>
</protein>
<dbReference type="AlphaFoldDB" id="A0A0W0TPA9"/>
<evidence type="ECO:0000313" key="1">
    <source>
        <dbReference type="EMBL" id="KTC97435.1"/>
    </source>
</evidence>
<dbReference type="RefSeq" id="WP_028387149.1">
    <property type="nucleotide sequence ID" value="NZ_CAAAHN010000003.1"/>
</dbReference>
<keyword evidence="2" id="KW-1185">Reference proteome</keyword>
<sequence length="151" mass="17407">MSASSSEVRSRITGEPIPEGHVIVGLWQTAHLLRLYVESSEGLREWRQVQTMSPFKDALEVKMVEKNPLKGGLFNKRIQKDKNYFDQLTHKAETGSVRIRMVPENEAETLLQSITEHKRTFTEQKKFIRKALFHFPVPKAPDTHYSPPHAL</sequence>
<dbReference type="EMBL" id="LNYC01000070">
    <property type="protein sequence ID" value="KTC97435.1"/>
    <property type="molecule type" value="Genomic_DNA"/>
</dbReference>
<gene>
    <name evidence="1" type="ORF">Lgee_1756</name>
</gene>
<evidence type="ECO:0000313" key="2">
    <source>
        <dbReference type="Proteomes" id="UP000054785"/>
    </source>
</evidence>
<dbReference type="PATRIC" id="fig|45065.4.peg.1907"/>
<organism evidence="1 2">
    <name type="scientific">Legionella geestiana</name>
    <dbReference type="NCBI Taxonomy" id="45065"/>
    <lineage>
        <taxon>Bacteria</taxon>
        <taxon>Pseudomonadati</taxon>
        <taxon>Pseudomonadota</taxon>
        <taxon>Gammaproteobacteria</taxon>
        <taxon>Legionellales</taxon>
        <taxon>Legionellaceae</taxon>
        <taxon>Legionella</taxon>
    </lineage>
</organism>
<name>A0A0W0TPA9_9GAMM</name>